<sequence length="78" mass="8682">MTNHDDLTPQQFKAWENRMRRRLAVQGLTLSRSRSRLSVATDYGLYGVADPTGKSLSHGYTLSPADVERWAAGDVSKS</sequence>
<protein>
    <submittedName>
        <fullName evidence="2">Uncharacterized protein</fullName>
    </submittedName>
</protein>
<evidence type="ECO:0000313" key="2">
    <source>
        <dbReference type="EMBL" id="KJL37845.1"/>
    </source>
</evidence>
<dbReference type="EMBL" id="JYIY01000065">
    <property type="protein sequence ID" value="KJL37845.1"/>
    <property type="molecule type" value="Genomic_DNA"/>
</dbReference>
<keyword evidence="3" id="KW-1185">Reference proteome</keyword>
<organism evidence="2 3">
    <name type="scientific">Microbacterium ginsengisoli</name>
    <dbReference type="NCBI Taxonomy" id="400772"/>
    <lineage>
        <taxon>Bacteria</taxon>
        <taxon>Bacillati</taxon>
        <taxon>Actinomycetota</taxon>
        <taxon>Actinomycetes</taxon>
        <taxon>Micrococcales</taxon>
        <taxon>Microbacteriaceae</taxon>
        <taxon>Microbacterium</taxon>
    </lineage>
</organism>
<reference evidence="1 4" key="2">
    <citation type="journal article" date="2018" name="Nat. Biotechnol.">
        <title>A standardized bacterial taxonomy based on genome phylogeny substantially revises the tree of life.</title>
        <authorList>
            <person name="Parks D.H."/>
            <person name="Chuvochina M."/>
            <person name="Waite D.W."/>
            <person name="Rinke C."/>
            <person name="Skarshewski A."/>
            <person name="Chaumeil P.A."/>
            <person name="Hugenholtz P."/>
        </authorList>
    </citation>
    <scope>NUCLEOTIDE SEQUENCE [LARGE SCALE GENOMIC DNA]</scope>
    <source>
        <strain evidence="1">UBA9152</strain>
    </source>
</reference>
<proteinExistence type="predicted"/>
<dbReference type="Proteomes" id="UP000033451">
    <property type="component" value="Unassembled WGS sequence"/>
</dbReference>
<dbReference type="AlphaFoldDB" id="A0A0F0LXP7"/>
<evidence type="ECO:0000313" key="3">
    <source>
        <dbReference type="Proteomes" id="UP000033451"/>
    </source>
</evidence>
<accession>A0A0F0LXP7</accession>
<name>A0A0F0LXP7_9MICO</name>
<reference evidence="2 3" key="1">
    <citation type="submission" date="2015-02" db="EMBL/GenBank/DDBJ databases">
        <title>Draft genome sequences of ten Microbacterium spp. with emphasis on heavy metal contaminated environments.</title>
        <authorList>
            <person name="Corretto E."/>
        </authorList>
    </citation>
    <scope>NUCLEOTIDE SEQUENCE [LARGE SCALE GENOMIC DNA]</scope>
    <source>
        <strain evidence="2 3">DSM 18659</strain>
    </source>
</reference>
<dbReference type="EMBL" id="DMNG01000199">
    <property type="protein sequence ID" value="HAN25210.1"/>
    <property type="molecule type" value="Genomic_DNA"/>
</dbReference>
<evidence type="ECO:0000313" key="1">
    <source>
        <dbReference type="EMBL" id="HAN25210.1"/>
    </source>
</evidence>
<dbReference type="Proteomes" id="UP000257479">
    <property type="component" value="Unassembled WGS sequence"/>
</dbReference>
<dbReference type="PATRIC" id="fig|400772.4.peg.934"/>
<comment type="caution">
    <text evidence="2">The sequence shown here is derived from an EMBL/GenBank/DDBJ whole genome shotgun (WGS) entry which is preliminary data.</text>
</comment>
<gene>
    <name evidence="1" type="ORF">DCP95_11670</name>
    <name evidence="2" type="ORF">RR49_00908</name>
</gene>
<dbReference type="RefSeq" id="WP_045246876.1">
    <property type="nucleotide sequence ID" value="NZ_JYIY01000065.1"/>
</dbReference>
<dbReference type="STRING" id="400772.RR49_00908"/>
<evidence type="ECO:0000313" key="4">
    <source>
        <dbReference type="Proteomes" id="UP000257479"/>
    </source>
</evidence>